<reference evidence="1 2" key="1">
    <citation type="journal article" date="2021" name="Int. J. Syst. Evol. Microbiol.">
        <title>Reticulibacter mediterranei gen. nov., sp. nov., within the new family Reticulibacteraceae fam. nov., and Ktedonospora formicarum gen. nov., sp. nov., Ktedonobacter robiniae sp. nov., Dictyobacter formicarum sp. nov. and Dictyobacter arantiisoli sp. nov., belonging to the class Ktedonobacteria.</title>
        <authorList>
            <person name="Yabe S."/>
            <person name="Zheng Y."/>
            <person name="Wang C.M."/>
            <person name="Sakai Y."/>
            <person name="Abe K."/>
            <person name="Yokota A."/>
            <person name="Donadio S."/>
            <person name="Cavaletti L."/>
            <person name="Monciardini P."/>
        </authorList>
    </citation>
    <scope>NUCLEOTIDE SEQUENCE [LARGE SCALE GENOMIC DNA]</scope>
    <source>
        <strain evidence="1 2">SOSP1-9</strain>
    </source>
</reference>
<sequence length="270" mass="30972">MTATYSLSEEQVRFYQENGYLQLLNVLTADELMQARQALDEVLEQQLDARHDRSEDAEYRKIFVQKVNLWQVSAGMRRYVFNTRLAEIARQLTRANTIRLWHDHALIKMPGDSKASSWHQDIPYWPMQEDGALSCWMALDDVYVENGCMAFIPKSHKLGRLEPINLKAPQDLFKLVPDEQARTLNLDFTPRFQPMPAGSCTFHDGRTFHYAGPNQSSKPRRAIITIYMPDEIHYNGNPHIVTDDLQLTPGATLIGERFPILAPKPMVATA</sequence>
<dbReference type="InterPro" id="IPR008775">
    <property type="entry name" value="Phytyl_CoA_dOase-like"/>
</dbReference>
<evidence type="ECO:0000313" key="1">
    <source>
        <dbReference type="EMBL" id="GHO86532.1"/>
    </source>
</evidence>
<keyword evidence="2" id="KW-1185">Reference proteome</keyword>
<dbReference type="PANTHER" id="PTHR20883:SF48">
    <property type="entry name" value="ECTOINE DIOXYGENASE"/>
    <property type="match status" value="1"/>
</dbReference>
<comment type="caution">
    <text evidence="1">The sequence shown here is derived from an EMBL/GenBank/DDBJ whole genome shotgun (WGS) entry which is preliminary data.</text>
</comment>
<dbReference type="SUPFAM" id="SSF51197">
    <property type="entry name" value="Clavaminate synthase-like"/>
    <property type="match status" value="1"/>
</dbReference>
<dbReference type="PANTHER" id="PTHR20883">
    <property type="entry name" value="PHYTANOYL-COA DIOXYGENASE DOMAIN CONTAINING 1"/>
    <property type="match status" value="1"/>
</dbReference>
<dbReference type="Proteomes" id="UP000635565">
    <property type="component" value="Unassembled WGS sequence"/>
</dbReference>
<organism evidence="1 2">
    <name type="scientific">Dictyobacter formicarum</name>
    <dbReference type="NCBI Taxonomy" id="2778368"/>
    <lineage>
        <taxon>Bacteria</taxon>
        <taxon>Bacillati</taxon>
        <taxon>Chloroflexota</taxon>
        <taxon>Ktedonobacteria</taxon>
        <taxon>Ktedonobacterales</taxon>
        <taxon>Dictyobacteraceae</taxon>
        <taxon>Dictyobacter</taxon>
    </lineage>
</organism>
<dbReference type="Gene3D" id="2.60.120.620">
    <property type="entry name" value="q2cbj1_9rhob like domain"/>
    <property type="match status" value="1"/>
</dbReference>
<evidence type="ECO:0000313" key="2">
    <source>
        <dbReference type="Proteomes" id="UP000635565"/>
    </source>
</evidence>
<protein>
    <submittedName>
        <fullName evidence="1">SnoK</fullName>
    </submittedName>
</protein>
<accession>A0ABQ3VJY7</accession>
<dbReference type="EMBL" id="BNJJ01000013">
    <property type="protein sequence ID" value="GHO86532.1"/>
    <property type="molecule type" value="Genomic_DNA"/>
</dbReference>
<gene>
    <name evidence="1" type="ORF">KSZ_45380</name>
</gene>
<dbReference type="Pfam" id="PF05721">
    <property type="entry name" value="PhyH"/>
    <property type="match status" value="1"/>
</dbReference>
<name>A0ABQ3VJY7_9CHLR</name>
<dbReference type="RefSeq" id="WP_201364163.1">
    <property type="nucleotide sequence ID" value="NZ_BNJJ01000013.1"/>
</dbReference>
<proteinExistence type="predicted"/>